<evidence type="ECO:0000256" key="2">
    <source>
        <dbReference type="SAM" id="MobiDB-lite"/>
    </source>
</evidence>
<feature type="coiled-coil region" evidence="1">
    <location>
        <begin position="109"/>
        <end position="136"/>
    </location>
</feature>
<reference evidence="3" key="1">
    <citation type="submission" date="2023-04" db="EMBL/GenBank/DDBJ databases">
        <title>Colletotrichum limetticola genome sequence.</title>
        <authorList>
            <person name="Baroncelli R."/>
        </authorList>
    </citation>
    <scope>NUCLEOTIDE SEQUENCE</scope>
    <source>
        <strain evidence="3">KLA-Anderson</strain>
    </source>
</reference>
<keyword evidence="4" id="KW-1185">Reference proteome</keyword>
<accession>A0ABQ9P6D8</accession>
<dbReference type="EMBL" id="JARUPT010001160">
    <property type="protein sequence ID" value="KAK0367689.1"/>
    <property type="molecule type" value="Genomic_DNA"/>
</dbReference>
<keyword evidence="1" id="KW-0175">Coiled coil</keyword>
<proteinExistence type="predicted"/>
<comment type="caution">
    <text evidence="3">The sequence shown here is derived from an EMBL/GenBank/DDBJ whole genome shotgun (WGS) entry which is preliminary data.</text>
</comment>
<feature type="region of interest" description="Disordered" evidence="2">
    <location>
        <begin position="1"/>
        <end position="73"/>
    </location>
</feature>
<evidence type="ECO:0000313" key="4">
    <source>
        <dbReference type="Proteomes" id="UP001169217"/>
    </source>
</evidence>
<feature type="compositionally biased region" description="Low complexity" evidence="2">
    <location>
        <begin position="13"/>
        <end position="32"/>
    </location>
</feature>
<feature type="compositionally biased region" description="Basic residues" evidence="2">
    <location>
        <begin position="1"/>
        <end position="11"/>
    </location>
</feature>
<gene>
    <name evidence="3" type="ORF">CLIM01_14954</name>
</gene>
<sequence length="177" mass="19375">MISKANHRTRTRSTISHLPLPLTLSTPNRSLPGQDEQRPSFLSGSAASPQSATPSVSRQQAGRAPSVAPSPETRHAAIRSTLFTDHEQFEALSSELQQNVLGAFDWLLLSQKRRDVLEVERRAKQAEANARQAEADWLAKAIHSIEEADQDAISFLRSVLQSDDDEHGSPGLCSDAN</sequence>
<organism evidence="3 4">
    <name type="scientific">Colletotrichum limetticola</name>
    <dbReference type="NCBI Taxonomy" id="1209924"/>
    <lineage>
        <taxon>Eukaryota</taxon>
        <taxon>Fungi</taxon>
        <taxon>Dikarya</taxon>
        <taxon>Ascomycota</taxon>
        <taxon>Pezizomycotina</taxon>
        <taxon>Sordariomycetes</taxon>
        <taxon>Hypocreomycetidae</taxon>
        <taxon>Glomerellales</taxon>
        <taxon>Glomerellaceae</taxon>
        <taxon>Colletotrichum</taxon>
        <taxon>Colletotrichum acutatum species complex</taxon>
    </lineage>
</organism>
<feature type="compositionally biased region" description="Polar residues" evidence="2">
    <location>
        <begin position="40"/>
        <end position="60"/>
    </location>
</feature>
<name>A0ABQ9P6D8_9PEZI</name>
<evidence type="ECO:0000313" key="3">
    <source>
        <dbReference type="EMBL" id="KAK0367689.1"/>
    </source>
</evidence>
<protein>
    <submittedName>
        <fullName evidence="3">Uncharacterized protein</fullName>
    </submittedName>
</protein>
<evidence type="ECO:0000256" key="1">
    <source>
        <dbReference type="SAM" id="Coils"/>
    </source>
</evidence>
<dbReference type="Proteomes" id="UP001169217">
    <property type="component" value="Unassembled WGS sequence"/>
</dbReference>